<feature type="transmembrane region" description="Helical" evidence="8">
    <location>
        <begin position="360"/>
        <end position="380"/>
    </location>
</feature>
<dbReference type="Gene3D" id="3.30.2090.10">
    <property type="entry name" value="Multidrug efflux transporter AcrB TolC docking domain, DN and DC subdomains"/>
    <property type="match status" value="2"/>
</dbReference>
<evidence type="ECO:0000256" key="5">
    <source>
        <dbReference type="ARBA" id="ARBA00022692"/>
    </source>
</evidence>
<evidence type="ECO:0000313" key="10">
    <source>
        <dbReference type="Proteomes" id="UP000196138"/>
    </source>
</evidence>
<name>A0A1Y0ET16_9BURK</name>
<feature type="transmembrane region" description="Helical" evidence="8">
    <location>
        <begin position="386"/>
        <end position="405"/>
    </location>
</feature>
<dbReference type="InterPro" id="IPR027463">
    <property type="entry name" value="AcrB_DN_DC_subdom"/>
</dbReference>
<dbReference type="GO" id="GO:0008324">
    <property type="term" value="F:monoatomic cation transmembrane transporter activity"/>
    <property type="evidence" value="ECO:0007669"/>
    <property type="project" value="InterPro"/>
</dbReference>
<dbReference type="OrthoDB" id="9798415at2"/>
<protein>
    <submittedName>
        <fullName evidence="9">CusA/CzcA family heavy metal efflux RND transporter</fullName>
    </submittedName>
</protein>
<dbReference type="AlphaFoldDB" id="A0A1Y0ET16"/>
<dbReference type="Gene3D" id="1.20.1640.10">
    <property type="entry name" value="Multidrug efflux transporter AcrB transmembrane domain"/>
    <property type="match status" value="2"/>
</dbReference>
<gene>
    <name evidence="9" type="ORF">CCO03_18885</name>
</gene>
<dbReference type="PRINTS" id="PR00702">
    <property type="entry name" value="ACRIFLAVINRP"/>
</dbReference>
<evidence type="ECO:0000256" key="1">
    <source>
        <dbReference type="ARBA" id="ARBA00004651"/>
    </source>
</evidence>
<feature type="transmembrane region" description="Helical" evidence="8">
    <location>
        <begin position="426"/>
        <end position="450"/>
    </location>
</feature>
<keyword evidence="7 8" id="KW-0472">Membrane</keyword>
<reference evidence="9 10" key="1">
    <citation type="submission" date="2017-05" db="EMBL/GenBank/DDBJ databases">
        <authorList>
            <person name="Song R."/>
            <person name="Chenine A.L."/>
            <person name="Ruprecht R.M."/>
        </authorList>
    </citation>
    <scope>NUCLEOTIDE SEQUENCE [LARGE SCALE GENOMIC DNA]</scope>
    <source>
        <strain evidence="9 10">DSM 26136</strain>
    </source>
</reference>
<dbReference type="PANTHER" id="PTHR32063">
    <property type="match status" value="1"/>
</dbReference>
<keyword evidence="4" id="KW-1003">Cell membrane</keyword>
<evidence type="ECO:0000256" key="7">
    <source>
        <dbReference type="ARBA" id="ARBA00023136"/>
    </source>
</evidence>
<comment type="subcellular location">
    <subcellularLocation>
        <location evidence="1">Cell membrane</location>
        <topology evidence="1">Multi-pass membrane protein</topology>
    </subcellularLocation>
</comment>
<accession>A0A1Y0ET16</accession>
<dbReference type="SUPFAM" id="SSF82714">
    <property type="entry name" value="Multidrug efflux transporter AcrB TolC docking domain, DN and DC subdomains"/>
    <property type="match status" value="2"/>
</dbReference>
<evidence type="ECO:0000256" key="4">
    <source>
        <dbReference type="ARBA" id="ARBA00022475"/>
    </source>
</evidence>
<dbReference type="RefSeq" id="WP_087283609.1">
    <property type="nucleotide sequence ID" value="NZ_CP021455.1"/>
</dbReference>
<proteinExistence type="inferred from homology"/>
<evidence type="ECO:0000256" key="8">
    <source>
        <dbReference type="SAM" id="Phobius"/>
    </source>
</evidence>
<dbReference type="SUPFAM" id="SSF82866">
    <property type="entry name" value="Multidrug efflux transporter AcrB transmembrane domain"/>
    <property type="match status" value="2"/>
</dbReference>
<dbReference type="Gene3D" id="3.30.70.1430">
    <property type="entry name" value="Multidrug efflux transporter AcrB pore domain"/>
    <property type="match status" value="2"/>
</dbReference>
<dbReference type="InterPro" id="IPR001036">
    <property type="entry name" value="Acrflvin-R"/>
</dbReference>
<organism evidence="9 10">
    <name type="scientific">Comamonas serinivorans</name>
    <dbReference type="NCBI Taxonomy" id="1082851"/>
    <lineage>
        <taxon>Bacteria</taxon>
        <taxon>Pseudomonadati</taxon>
        <taxon>Pseudomonadota</taxon>
        <taxon>Betaproteobacteria</taxon>
        <taxon>Burkholderiales</taxon>
        <taxon>Comamonadaceae</taxon>
        <taxon>Comamonas</taxon>
    </lineage>
</organism>
<keyword evidence="5 8" id="KW-0812">Transmembrane</keyword>
<feature type="transmembrane region" description="Helical" evidence="8">
    <location>
        <begin position="891"/>
        <end position="910"/>
    </location>
</feature>
<dbReference type="GO" id="GO:0005886">
    <property type="term" value="C:plasma membrane"/>
    <property type="evidence" value="ECO:0007669"/>
    <property type="project" value="UniProtKB-SubCell"/>
</dbReference>
<dbReference type="GO" id="GO:0042910">
    <property type="term" value="F:xenobiotic transmembrane transporter activity"/>
    <property type="evidence" value="ECO:0007669"/>
    <property type="project" value="TreeGrafter"/>
</dbReference>
<dbReference type="EMBL" id="CP021455">
    <property type="protein sequence ID" value="ARU06449.1"/>
    <property type="molecule type" value="Genomic_DNA"/>
</dbReference>
<dbReference type="KEGG" id="cser:CCO03_18885"/>
<evidence type="ECO:0000256" key="6">
    <source>
        <dbReference type="ARBA" id="ARBA00022989"/>
    </source>
</evidence>
<dbReference type="NCBIfam" id="TIGR00914">
    <property type="entry name" value="2A0601"/>
    <property type="match status" value="1"/>
</dbReference>
<comment type="similarity">
    <text evidence="2">Belongs to the resistance-nodulation-cell division (RND) (TC 2.A.6) family.</text>
</comment>
<dbReference type="Gene3D" id="3.30.70.1320">
    <property type="entry name" value="Multidrug efflux transporter AcrB pore domain like"/>
    <property type="match status" value="1"/>
</dbReference>
<evidence type="ECO:0000256" key="2">
    <source>
        <dbReference type="ARBA" id="ARBA00010942"/>
    </source>
</evidence>
<dbReference type="Proteomes" id="UP000196138">
    <property type="component" value="Chromosome"/>
</dbReference>
<keyword evidence="10" id="KW-1185">Reference proteome</keyword>
<evidence type="ECO:0000313" key="9">
    <source>
        <dbReference type="EMBL" id="ARU06449.1"/>
    </source>
</evidence>
<dbReference type="Pfam" id="PF00873">
    <property type="entry name" value="ACR_tran"/>
    <property type="match status" value="1"/>
</dbReference>
<feature type="transmembrane region" description="Helical" evidence="8">
    <location>
        <begin position="866"/>
        <end position="884"/>
    </location>
</feature>
<feature type="transmembrane region" description="Helical" evidence="8">
    <location>
        <begin position="529"/>
        <end position="548"/>
    </location>
</feature>
<dbReference type="Gene3D" id="3.30.70.1440">
    <property type="entry name" value="Multidrug efflux transporter AcrB pore domain"/>
    <property type="match status" value="1"/>
</dbReference>
<keyword evidence="3" id="KW-0813">Transport</keyword>
<sequence>MLRALISFVVHRRLLALCATLLVAIYGVYAYTKTAIEAYPDVTNVQVGVIAQAPGLAPEEVERQITQPLERELNGTPGLVSLRSESYFGLSMINLVFDDDAQSFSARAEVAQRLPQADLPEGVTPEMAPDYTPLGKVYYYQLQSDRHTLAQLRTEQEWHIARVLKQVQGVADVVSIGGFVMEYHIEVDPQKTQALGISIEDVAEALEKSNRNVGGGLMRRGEQSLIVRGIGLLTHPEDLSRVVIRAADGQAITVGDVAQVLQSYTPRQGSVGMDAHDDVVQGIVLLKRGANPSEVLDQIHLKVAQLNGSELPQGMQMIPVYDRSELVSHTLSTVQHNLLFGAVLIVSVLWLVLRSLRGSLIVATVIPLSLLVAFIGLHLLGMPANLISMGAIDFGIMVDGAVVLAENIIRNARLKQPKTQADMRHIIIDSAVAVARPTLFAMAIVIAALIPVFTLESIEGRIFRPLAMTYTFALIGALVFAMALVPALCALLLKPKHVMVEEPKLFVRMHTGYEHFVAGVVRRASGRTAVLVVAVAMLVVTGISAKWLGTEFLPELDEGDAYVLVQMPASISLEKGQEVLRDVRERLGRYPEVITVVSEQGRPESGTDNETLNLAKVLVRLKPHAQWTKGLTKPALIEQMRESLSEIPGVAFNFAQPIRDSVEESTSGARGQVVLKVFGADIPKLRELLKDTVDLVKPIEGVVDLDLYRDAPAPQIHVKFDRDALARQGIPMDTAQGTLEMAMAGRVVTTLWEGATPVPVRVRLPFVDRMDEARIGEIAIAKADGHTVPLRSLAHVGVEIGNASIFREGNARYMALKFNVEGRDIGSVVQETLRKFNESIKLPEGYVAVWGGEWENQQRAAARLKVVVPLSLLVVYALLFSALGRARSAGVIVLCAPFAMVGGVLALHLTGIELSISAAIGFIALLGQVALAGLLVLSAIEERRREGQGLIEATVLGAAERMNSVILVALLALLGLLPMALSTGVGSETQRPFASVIVGGMIAMPAIALILLPVLYVLLGPKTMQTVEETDEQA</sequence>
<evidence type="ECO:0000256" key="3">
    <source>
        <dbReference type="ARBA" id="ARBA00022448"/>
    </source>
</evidence>
<dbReference type="SUPFAM" id="SSF82693">
    <property type="entry name" value="Multidrug efflux transporter AcrB pore domain, PN1, PN2, PC1 and PC2 subdomains"/>
    <property type="match status" value="3"/>
</dbReference>
<dbReference type="InterPro" id="IPR004763">
    <property type="entry name" value="CusA-like"/>
</dbReference>
<keyword evidence="6 8" id="KW-1133">Transmembrane helix</keyword>
<dbReference type="PANTHER" id="PTHR32063:SF12">
    <property type="entry name" value="CATION EFFLUX SYSTEM PROTEIN"/>
    <property type="match status" value="1"/>
</dbReference>
<feature type="transmembrane region" description="Helical" evidence="8">
    <location>
        <begin position="334"/>
        <end position="353"/>
    </location>
</feature>
<feature type="transmembrane region" description="Helical" evidence="8">
    <location>
        <begin position="470"/>
        <end position="493"/>
    </location>
</feature>
<feature type="transmembrane region" description="Helical" evidence="8">
    <location>
        <begin position="993"/>
        <end position="1019"/>
    </location>
</feature>
<feature type="transmembrane region" description="Helical" evidence="8">
    <location>
        <begin position="916"/>
        <end position="940"/>
    </location>
</feature>
<feature type="transmembrane region" description="Helical" evidence="8">
    <location>
        <begin position="961"/>
        <end position="981"/>
    </location>
</feature>